<evidence type="ECO:0000256" key="4">
    <source>
        <dbReference type="ARBA" id="ARBA00022490"/>
    </source>
</evidence>
<protein>
    <recommendedName>
        <fullName evidence="9">Inner centromere protein ARK-binding domain-containing protein</fullName>
    </recommendedName>
</protein>
<evidence type="ECO:0000256" key="8">
    <source>
        <dbReference type="SAM" id="MobiDB-lite"/>
    </source>
</evidence>
<feature type="region of interest" description="Disordered" evidence="8">
    <location>
        <begin position="465"/>
        <end position="488"/>
    </location>
</feature>
<dbReference type="AlphaFoldDB" id="A0A0L0HN31"/>
<organism evidence="10 11">
    <name type="scientific">Spizellomyces punctatus (strain DAOM BR117)</name>
    <dbReference type="NCBI Taxonomy" id="645134"/>
    <lineage>
        <taxon>Eukaryota</taxon>
        <taxon>Fungi</taxon>
        <taxon>Fungi incertae sedis</taxon>
        <taxon>Chytridiomycota</taxon>
        <taxon>Chytridiomycota incertae sedis</taxon>
        <taxon>Chytridiomycetes</taxon>
        <taxon>Spizellomycetales</taxon>
        <taxon>Spizellomycetaceae</taxon>
        <taxon>Spizellomyces</taxon>
    </lineage>
</organism>
<feature type="compositionally biased region" description="Basic and acidic residues" evidence="8">
    <location>
        <begin position="880"/>
        <end position="975"/>
    </location>
</feature>
<feature type="compositionally biased region" description="Polar residues" evidence="8">
    <location>
        <begin position="346"/>
        <end position="372"/>
    </location>
</feature>
<name>A0A0L0HN31_SPIPD</name>
<dbReference type="InParanoid" id="A0A0L0HN31"/>
<dbReference type="Proteomes" id="UP000053201">
    <property type="component" value="Unassembled WGS sequence"/>
</dbReference>
<dbReference type="GeneID" id="27686368"/>
<comment type="subcellular location">
    <subcellularLocation>
        <location evidence="2">Cytoplasm</location>
        <location evidence="2">Cytoskeleton</location>
        <location evidence="2">Spindle</location>
    </subcellularLocation>
    <subcellularLocation>
        <location evidence="1">Nucleus</location>
    </subcellularLocation>
</comment>
<feature type="domain" description="Inner centromere protein ARK-binding" evidence="9">
    <location>
        <begin position="1107"/>
        <end position="1169"/>
    </location>
</feature>
<feature type="region of interest" description="Disordered" evidence="8">
    <location>
        <begin position="412"/>
        <end position="441"/>
    </location>
</feature>
<feature type="compositionally biased region" description="Acidic residues" evidence="8">
    <location>
        <begin position="809"/>
        <end position="821"/>
    </location>
</feature>
<feature type="compositionally biased region" description="Polar residues" evidence="8">
    <location>
        <begin position="476"/>
        <end position="488"/>
    </location>
</feature>
<dbReference type="GO" id="GO:0005819">
    <property type="term" value="C:spindle"/>
    <property type="evidence" value="ECO:0007669"/>
    <property type="project" value="UniProtKB-SubCell"/>
</dbReference>
<feature type="compositionally biased region" description="Basic and acidic residues" evidence="8">
    <location>
        <begin position="1117"/>
        <end position="1132"/>
    </location>
</feature>
<keyword evidence="11" id="KW-1185">Reference proteome</keyword>
<evidence type="ECO:0000256" key="7">
    <source>
        <dbReference type="ARBA" id="ARBA00023242"/>
    </source>
</evidence>
<dbReference type="GO" id="GO:0005634">
    <property type="term" value="C:nucleus"/>
    <property type="evidence" value="ECO:0007669"/>
    <property type="project" value="UniProtKB-SubCell"/>
</dbReference>
<feature type="region of interest" description="Disordered" evidence="8">
    <location>
        <begin position="517"/>
        <end position="537"/>
    </location>
</feature>
<dbReference type="GO" id="GO:0007059">
    <property type="term" value="P:chromosome segregation"/>
    <property type="evidence" value="ECO:0007669"/>
    <property type="project" value="UniProtKB-KW"/>
</dbReference>
<evidence type="ECO:0000256" key="3">
    <source>
        <dbReference type="ARBA" id="ARBA00010042"/>
    </source>
</evidence>
<gene>
    <name evidence="10" type="ORF">SPPG_02807</name>
</gene>
<dbReference type="EMBL" id="KQ257453">
    <property type="protein sequence ID" value="KND02335.1"/>
    <property type="molecule type" value="Genomic_DNA"/>
</dbReference>
<keyword evidence="7" id="KW-0539">Nucleus</keyword>
<evidence type="ECO:0000313" key="10">
    <source>
        <dbReference type="EMBL" id="KND02335.1"/>
    </source>
</evidence>
<feature type="region of interest" description="Disordered" evidence="8">
    <location>
        <begin position="1037"/>
        <end position="1136"/>
    </location>
</feature>
<dbReference type="OrthoDB" id="6123at2759"/>
<feature type="region of interest" description="Disordered" evidence="8">
    <location>
        <begin position="549"/>
        <end position="573"/>
    </location>
</feature>
<evidence type="ECO:0000259" key="9">
    <source>
        <dbReference type="Pfam" id="PF03941"/>
    </source>
</evidence>
<proteinExistence type="inferred from homology"/>
<feature type="compositionally biased region" description="Polar residues" evidence="8">
    <location>
        <begin position="224"/>
        <end position="235"/>
    </location>
</feature>
<evidence type="ECO:0000256" key="6">
    <source>
        <dbReference type="ARBA" id="ARBA00023212"/>
    </source>
</evidence>
<evidence type="ECO:0000256" key="1">
    <source>
        <dbReference type="ARBA" id="ARBA00004123"/>
    </source>
</evidence>
<dbReference type="Pfam" id="PF03941">
    <property type="entry name" value="INCENP_ARK-bind"/>
    <property type="match status" value="1"/>
</dbReference>
<feature type="region of interest" description="Disordered" evidence="8">
    <location>
        <begin position="338"/>
        <end position="383"/>
    </location>
</feature>
<evidence type="ECO:0000256" key="5">
    <source>
        <dbReference type="ARBA" id="ARBA00022829"/>
    </source>
</evidence>
<feature type="region of interest" description="Disordered" evidence="8">
    <location>
        <begin position="760"/>
        <end position="838"/>
    </location>
</feature>
<feature type="region of interest" description="Disordered" evidence="8">
    <location>
        <begin position="596"/>
        <end position="615"/>
    </location>
</feature>
<evidence type="ECO:0000313" key="11">
    <source>
        <dbReference type="Proteomes" id="UP000053201"/>
    </source>
</evidence>
<dbReference type="RefSeq" id="XP_016610374.1">
    <property type="nucleotide sequence ID" value="XM_016751094.1"/>
</dbReference>
<feature type="compositionally biased region" description="Basic and acidic residues" evidence="8">
    <location>
        <begin position="161"/>
        <end position="174"/>
    </location>
</feature>
<feature type="region of interest" description="Disordered" evidence="8">
    <location>
        <begin position="156"/>
        <end position="261"/>
    </location>
</feature>
<comment type="similarity">
    <text evidence="3">Belongs to the INCENP family.</text>
</comment>
<reference evidence="10 11" key="1">
    <citation type="submission" date="2009-08" db="EMBL/GenBank/DDBJ databases">
        <title>The Genome Sequence of Spizellomyces punctatus strain DAOM BR117.</title>
        <authorList>
            <consortium name="The Broad Institute Genome Sequencing Platform"/>
            <person name="Russ C."/>
            <person name="Cuomo C."/>
            <person name="Shea T."/>
            <person name="Young S.K."/>
            <person name="Zeng Q."/>
            <person name="Koehrsen M."/>
            <person name="Haas B."/>
            <person name="Borodovsky M."/>
            <person name="Guigo R."/>
            <person name="Alvarado L."/>
            <person name="Berlin A."/>
            <person name="Bochicchio J."/>
            <person name="Borenstein D."/>
            <person name="Chapman S."/>
            <person name="Chen Z."/>
            <person name="Engels R."/>
            <person name="Freedman E."/>
            <person name="Gellesch M."/>
            <person name="Goldberg J."/>
            <person name="Griggs A."/>
            <person name="Gujja S."/>
            <person name="Heiman D."/>
            <person name="Hepburn T."/>
            <person name="Howarth C."/>
            <person name="Jen D."/>
            <person name="Larson L."/>
            <person name="Lewis B."/>
            <person name="Mehta T."/>
            <person name="Park D."/>
            <person name="Pearson M."/>
            <person name="Roberts A."/>
            <person name="Saif S."/>
            <person name="Shenoy N."/>
            <person name="Sisk P."/>
            <person name="Stolte C."/>
            <person name="Sykes S."/>
            <person name="Thomson T."/>
            <person name="Walk T."/>
            <person name="White J."/>
            <person name="Yandava C."/>
            <person name="Burger G."/>
            <person name="Gray M.W."/>
            <person name="Holland P.W.H."/>
            <person name="King N."/>
            <person name="Lang F.B.F."/>
            <person name="Roger A.J."/>
            <person name="Ruiz-Trillo I."/>
            <person name="Lander E."/>
            <person name="Nusbaum C."/>
        </authorList>
    </citation>
    <scope>NUCLEOTIDE SEQUENCE [LARGE SCALE GENOMIC DNA]</scope>
    <source>
        <strain evidence="10 11">DAOM BR117</strain>
    </source>
</reference>
<dbReference type="OMA" id="MANINHE"/>
<accession>A0A0L0HN31</accession>
<keyword evidence="4" id="KW-0963">Cytoplasm</keyword>
<keyword evidence="6" id="KW-0206">Cytoskeleton</keyword>
<feature type="compositionally biased region" description="Low complexity" evidence="8">
    <location>
        <begin position="991"/>
        <end position="1004"/>
    </location>
</feature>
<evidence type="ECO:0000256" key="2">
    <source>
        <dbReference type="ARBA" id="ARBA00004186"/>
    </source>
</evidence>
<dbReference type="STRING" id="645134.A0A0L0HN31"/>
<dbReference type="PANTHER" id="PTHR13142">
    <property type="entry name" value="INNER CENTROMERE PROTEIN"/>
    <property type="match status" value="1"/>
</dbReference>
<keyword evidence="5" id="KW-0159">Chromosome partition</keyword>
<dbReference type="VEuPathDB" id="FungiDB:SPPG_02807"/>
<dbReference type="InterPro" id="IPR005635">
    <property type="entry name" value="Inner_centromere_prot_ARK-bd"/>
</dbReference>
<dbReference type="PANTHER" id="PTHR13142:SF1">
    <property type="entry name" value="INNER CENTROMERE PROTEIN"/>
    <property type="match status" value="1"/>
</dbReference>
<sequence length="1216" mass="133171">MSRSLRSRKADKTAAELLSKAASLPLLAEGRERFVAAYNEGLDRTEEDIENALDFLFASWRDIIDGTAQRNPGKTPARIRCKTRDSLAGGSPSTTRKILFKGSGPPDDSLFGSPLRTLPLAGRSSGVKRKSSSSAVVDLVSNPKARASIDRAPLGAFTVGTDEKPAKRTKREELEQQFAQKGNLSESSSGGGEVITTSSMGQSGEKHQIRPRRQVGREEKQRTEATQVESESVTVNDGGMDGGQRTLAEKPSRKQPPRGKTVVVEVAPIRASKRLKEKQEEDRSRILPVPSAAEPLVQRVGESDDEDVEMEVVDDMEIGIPATAVENHSMDIPLQLGQESAEKSNAVATQNVDQSNTHTSNSDEQNVQTTSKAADKAAPIVQATQGRKVSVPLAAREVRVPTLTKLLAASRIEEESDEFFPPRQAGNGPRSGSPGRTTVDMSGQMGVKITDARESDISVLDSVLDNEATGPAASLRNESTAESERSISLTRDSIASLATQRLSDPDDPAALFARIASQADSDRQSREQQWSQTIFSGPYQKLKQGLEERNKRLASQQTPAPLPRDVASSVQRHSDEVSLESRVISDTFKLDAVRNGAHSVSDPLPPMKGTSTETPACQRTETDQMDDVEAIDISMAVSEGHSAWFDAQEPRPSQDVPDGQHKPSARQLSLVRTALGSLPLENNGILTLLERQDSAQSTYADAPSHISFTNTLSQPIPEAEVTELSICRDPLLSEPAYEEEITEYIDYEGGRTGEDGVYEEESMEIEEGEGRSDGQESIDLQPLRGDHGEEERILDDDETPRPSPRQPEQEESVEHEETEVEETPRKEIPVKPSSRFGGVMDTIRSSLATLSSGSFIPKVNSAGTKSKTEIKSLQAAAAAAKKEQESKERRAQRAVDKNERTKLALQRKQEEEQRRIEEIRKREEEKTRRVEATIQGKKQEEEALRKKNAERMQQAAERRQADEERTRGANKDENNAKIVRSGIPTASKGEPVGAAKPVKKVQPVKASIARSSQAASEELYVQASTTKAANKTILSVSNTTASSDSCHAPIQNPVLGSLYDYGESNENKSAKSSSDTGSVPHRKPENKEKGPTTIVDENGNLPEPPSDYSDSDLESSDSEKTPRPKQKRKDEPDWVQTPELMKLLMAHEKTDPDMVFGGPSAAPPLEDVFREGMKRSKQFRARQSSAWTGADRLTEAEILAYKQEMGYLSRAEERTE</sequence>
<feature type="region of interest" description="Disordered" evidence="8">
    <location>
        <begin position="871"/>
        <end position="1004"/>
    </location>
</feature>